<gene>
    <name evidence="17" type="ORF">OSB1V03_LOCUS7623</name>
</gene>
<feature type="region of interest" description="C-terminal hotdog fold" evidence="14">
    <location>
        <begin position="1014"/>
        <end position="1058"/>
    </location>
</feature>
<dbReference type="PANTHER" id="PTHR43775:SF7">
    <property type="entry name" value="FATTY ACID SYNTHASE"/>
    <property type="match status" value="1"/>
</dbReference>
<dbReference type="OrthoDB" id="329835at2759"/>
<dbReference type="Gene3D" id="3.40.47.10">
    <property type="match status" value="1"/>
</dbReference>
<dbReference type="Gene3D" id="3.10.129.110">
    <property type="entry name" value="Polyketide synthase dehydratase"/>
    <property type="match status" value="1"/>
</dbReference>
<evidence type="ECO:0000256" key="11">
    <source>
        <dbReference type="ARBA" id="ARBA00023160"/>
    </source>
</evidence>
<dbReference type="PANTHER" id="PTHR43775">
    <property type="entry name" value="FATTY ACID SYNTHASE"/>
    <property type="match status" value="1"/>
</dbReference>
<keyword evidence="8" id="KW-0560">Oxidoreductase</keyword>
<name>A0A7R9KPW3_9ACAR</name>
<comment type="catalytic activity">
    <reaction evidence="13">
        <text>acetyl-CoA + n malonyl-CoA + 2n NADPH + 2n H(+) = a long-chain fatty acid + (n+1) CoA + n CO2 + 2n NADP(+).</text>
        <dbReference type="EC" id="2.3.1.85"/>
    </reaction>
</comment>
<dbReference type="SMART" id="SM00827">
    <property type="entry name" value="PKS_AT"/>
    <property type="match status" value="1"/>
</dbReference>
<evidence type="ECO:0000256" key="5">
    <source>
        <dbReference type="ARBA" id="ARBA00022801"/>
    </source>
</evidence>
<dbReference type="Pfam" id="PF02801">
    <property type="entry name" value="Ketoacyl-synt_C"/>
    <property type="match status" value="1"/>
</dbReference>
<evidence type="ECO:0000256" key="9">
    <source>
        <dbReference type="ARBA" id="ARBA00023027"/>
    </source>
</evidence>
<keyword evidence="11" id="KW-0275">Fatty acid biosynthesis</keyword>
<dbReference type="EMBL" id="CAJPIZ010004520">
    <property type="protein sequence ID" value="CAG2107623.1"/>
    <property type="molecule type" value="Genomic_DNA"/>
</dbReference>
<dbReference type="GO" id="GO:0006633">
    <property type="term" value="P:fatty acid biosynthetic process"/>
    <property type="evidence" value="ECO:0007669"/>
    <property type="project" value="UniProtKB-UniPathway"/>
</dbReference>
<accession>A0A7R9KPW3</accession>
<keyword evidence="4" id="KW-0444">Lipid biosynthesis</keyword>
<evidence type="ECO:0000313" key="18">
    <source>
        <dbReference type="Proteomes" id="UP000759131"/>
    </source>
</evidence>
<dbReference type="InterPro" id="IPR014043">
    <property type="entry name" value="Acyl_transferase_dom"/>
</dbReference>
<comment type="caution">
    <text evidence="14">Lacks conserved residue(s) required for the propagation of feature annotation.</text>
</comment>
<evidence type="ECO:0000256" key="13">
    <source>
        <dbReference type="ARBA" id="ARBA00044883"/>
    </source>
</evidence>
<feature type="domain" description="Ketosynthase family 3 (KS3)" evidence="15">
    <location>
        <begin position="7"/>
        <end position="420"/>
    </location>
</feature>
<dbReference type="UniPathway" id="UPA00094"/>
<evidence type="ECO:0000256" key="10">
    <source>
        <dbReference type="ARBA" id="ARBA00023098"/>
    </source>
</evidence>
<dbReference type="Gene3D" id="3.30.70.3290">
    <property type="match status" value="1"/>
</dbReference>
<keyword evidence="6" id="KW-0276">Fatty acid metabolism</keyword>
<evidence type="ECO:0000256" key="7">
    <source>
        <dbReference type="ARBA" id="ARBA00022857"/>
    </source>
</evidence>
<keyword evidence="18" id="KW-1185">Reference proteome</keyword>
<dbReference type="Gene3D" id="3.40.366.10">
    <property type="entry name" value="Malonyl-Coenzyme A Acyl Carrier Protein, domain 2"/>
    <property type="match status" value="1"/>
</dbReference>
<dbReference type="SUPFAM" id="SSF53901">
    <property type="entry name" value="Thiolase-like"/>
    <property type="match status" value="1"/>
</dbReference>
<dbReference type="InterPro" id="IPR049900">
    <property type="entry name" value="PKS_mFAS_DH"/>
</dbReference>
<evidence type="ECO:0000256" key="12">
    <source>
        <dbReference type="ARBA" id="ARBA00023268"/>
    </source>
</evidence>
<organism evidence="17">
    <name type="scientific">Medioppia subpectinata</name>
    <dbReference type="NCBI Taxonomy" id="1979941"/>
    <lineage>
        <taxon>Eukaryota</taxon>
        <taxon>Metazoa</taxon>
        <taxon>Ecdysozoa</taxon>
        <taxon>Arthropoda</taxon>
        <taxon>Chelicerata</taxon>
        <taxon>Arachnida</taxon>
        <taxon>Acari</taxon>
        <taxon>Acariformes</taxon>
        <taxon>Sarcoptiformes</taxon>
        <taxon>Oribatida</taxon>
        <taxon>Brachypylina</taxon>
        <taxon>Oppioidea</taxon>
        <taxon>Oppiidae</taxon>
        <taxon>Medioppia</taxon>
    </lineage>
</organism>
<dbReference type="GO" id="GO:0016787">
    <property type="term" value="F:hydrolase activity"/>
    <property type="evidence" value="ECO:0007669"/>
    <property type="project" value="UniProtKB-KW"/>
</dbReference>
<feature type="non-terminal residue" evidence="17">
    <location>
        <position position="1"/>
    </location>
</feature>
<evidence type="ECO:0000256" key="2">
    <source>
        <dbReference type="ARBA" id="ARBA00018769"/>
    </source>
</evidence>
<dbReference type="PROSITE" id="PS52004">
    <property type="entry name" value="KS3_2"/>
    <property type="match status" value="1"/>
</dbReference>
<evidence type="ECO:0000256" key="8">
    <source>
        <dbReference type="ARBA" id="ARBA00023002"/>
    </source>
</evidence>
<dbReference type="Proteomes" id="UP000759131">
    <property type="component" value="Unassembled WGS sequence"/>
</dbReference>
<dbReference type="SMART" id="SM00825">
    <property type="entry name" value="PKS_KS"/>
    <property type="match status" value="1"/>
</dbReference>
<feature type="domain" description="PKS/mFAS DH" evidence="16">
    <location>
        <begin position="871"/>
        <end position="1058"/>
    </location>
</feature>
<dbReference type="InterPro" id="IPR016035">
    <property type="entry name" value="Acyl_Trfase/lysoPLipase"/>
</dbReference>
<protein>
    <recommendedName>
        <fullName evidence="2">Fatty acid synthase</fullName>
        <ecNumber evidence="1">2.3.1.85</ecNumber>
    </recommendedName>
</protein>
<dbReference type="AlphaFoldDB" id="A0A7R9KPW3"/>
<dbReference type="CDD" id="cd00833">
    <property type="entry name" value="PKS"/>
    <property type="match status" value="1"/>
</dbReference>
<keyword evidence="9" id="KW-0520">NAD</keyword>
<evidence type="ECO:0000313" key="17">
    <source>
        <dbReference type="EMBL" id="CAD7627193.1"/>
    </source>
</evidence>
<dbReference type="Pfam" id="PF16197">
    <property type="entry name" value="KAsynt_C_assoc"/>
    <property type="match status" value="1"/>
</dbReference>
<dbReference type="InterPro" id="IPR042104">
    <property type="entry name" value="PKS_dehydratase_sf"/>
</dbReference>
<dbReference type="InterPro" id="IPR049552">
    <property type="entry name" value="PKS_DH_N"/>
</dbReference>
<evidence type="ECO:0000256" key="6">
    <source>
        <dbReference type="ARBA" id="ARBA00022832"/>
    </source>
</evidence>
<dbReference type="EMBL" id="OC859095">
    <property type="protein sequence ID" value="CAD7627193.1"/>
    <property type="molecule type" value="Genomic_DNA"/>
</dbReference>
<dbReference type="Pfam" id="PF00109">
    <property type="entry name" value="ketoacyl-synt"/>
    <property type="match status" value="1"/>
</dbReference>
<dbReference type="InterPro" id="IPR020841">
    <property type="entry name" value="PKS_Beta-ketoAc_synthase_dom"/>
</dbReference>
<evidence type="ECO:0000256" key="3">
    <source>
        <dbReference type="ARBA" id="ARBA00022450"/>
    </source>
</evidence>
<keyword evidence="5" id="KW-0378">Hydrolase</keyword>
<evidence type="ECO:0000256" key="1">
    <source>
        <dbReference type="ARBA" id="ARBA00012873"/>
    </source>
</evidence>
<keyword evidence="10" id="KW-0443">Lipid metabolism</keyword>
<dbReference type="SUPFAM" id="SSF52151">
    <property type="entry name" value="FabD/lysophospholipase-like"/>
    <property type="match status" value="1"/>
</dbReference>
<keyword evidence="7" id="KW-0521">NADP</keyword>
<dbReference type="SUPFAM" id="SSF55048">
    <property type="entry name" value="Probable ACP-binding domain of malonyl-CoA ACP transacylase"/>
    <property type="match status" value="1"/>
</dbReference>
<keyword evidence="12" id="KW-0511">Multifunctional enzyme</keyword>
<dbReference type="EC" id="2.3.1.85" evidence="1"/>
<dbReference type="InterPro" id="IPR016036">
    <property type="entry name" value="Malonyl_transacylase_ACP-bd"/>
</dbReference>
<evidence type="ECO:0000256" key="4">
    <source>
        <dbReference type="ARBA" id="ARBA00022516"/>
    </source>
</evidence>
<evidence type="ECO:0000259" key="15">
    <source>
        <dbReference type="PROSITE" id="PS52004"/>
    </source>
</evidence>
<proteinExistence type="predicted"/>
<dbReference type="GO" id="GO:0004312">
    <property type="term" value="F:fatty acid synthase activity"/>
    <property type="evidence" value="ECO:0007669"/>
    <property type="project" value="UniProtKB-EC"/>
</dbReference>
<evidence type="ECO:0000259" key="16">
    <source>
        <dbReference type="PROSITE" id="PS52019"/>
    </source>
</evidence>
<dbReference type="InterPro" id="IPR001227">
    <property type="entry name" value="Ac_transferase_dom_sf"/>
</dbReference>
<dbReference type="Pfam" id="PF21089">
    <property type="entry name" value="PKS_DH_N"/>
    <property type="match status" value="1"/>
</dbReference>
<keyword evidence="3" id="KW-0596">Phosphopantetheine</keyword>
<dbReference type="GO" id="GO:0016491">
    <property type="term" value="F:oxidoreductase activity"/>
    <property type="evidence" value="ECO:0007669"/>
    <property type="project" value="UniProtKB-KW"/>
</dbReference>
<dbReference type="InterPro" id="IPR032821">
    <property type="entry name" value="PKS_assoc"/>
</dbReference>
<dbReference type="InterPro" id="IPR016039">
    <property type="entry name" value="Thiolase-like"/>
</dbReference>
<feature type="region of interest" description="N-terminal hotdog fold" evidence="14">
    <location>
        <begin position="871"/>
        <end position="1002"/>
    </location>
</feature>
<dbReference type="PROSITE" id="PS52019">
    <property type="entry name" value="PKS_MFAS_DH"/>
    <property type="match status" value="1"/>
</dbReference>
<evidence type="ECO:0000256" key="14">
    <source>
        <dbReference type="PROSITE-ProRule" id="PRU01363"/>
    </source>
</evidence>
<dbReference type="InterPro" id="IPR050091">
    <property type="entry name" value="PKS_NRPS_Biosynth_Enz"/>
</dbReference>
<sequence length="1058" mass="117517">MSKTISGNDVVISGIAGRFPLSNNTDELARNLYDGVDMITADDSRWPEGTFDLNPRIGKIHDFYQFDSTFFGLPQQISERVDPQARMLLEVTYEAIIDAGMSPQSLRGSKTGVYVGVSIYPMTEGYPDDIQPDLKQSLQRATMQTLSNLKSLYASRISFVFDFKGPSLMVDTACSASLSATTLAMNDMKLGNIDTAIVCGTHMLFEPFVLQFQQEAGLCSPRGVAAVLDQDADGFIKGEAVCCAFLQRRGDARRVYATMVNAKMNIDGNKTTGMFFPLAEAQEELMIDAYNQVNVNPLDLTYFEAHCTGTKAGDPQEIKAIYNAYVKAPGRTEPLPLGALKSNMGHAEAGSGVAAIIKVCIAYENECIPPNLNMKQLKDECLPYCPPIKPIVESMPYKPGLAAINNFGIGGANAHVLLEPNYKLGTSDGLRIAETIPRIVNICGRTEDAVKYVMDFIQNNPKRVTNDFLALLAQTMKYTANVNSSGMPFKGSLIIKKVSESSNNINYEYKRQIGFQKGKSARPLWLLFPGLGGQWPAMAKALMPIKIFADKVEECHQILKEFGIDLKPMLLSEDKASMASMTAKFCSTTAIEIALFEVMKALDITPDGIIGHSFGEIACAYADGCLNTREAMVVTSNRGIVSENNKTIPKGLMAVVGLPKSEAQKLCPNGVYIACNNAKDSVVISGLEKEMKETIKVLEEKKIFVRQLESSNIAYHSKYIQTAAQPLIDAINKHIPHPKPRSKKWLSTSLMSADPTEEALRYASGEYFAHNFVNPVMFYDRFKQLPADAIVLEIGPHSLFGKIVTETLNESSYVSLIKKDSNDKNMDLFLSGLATLYELGVNLSPEKLYPRCEWPVARNTQSINSLIKWDHSLVIPRRIYPERWCRGRAADMNVIVNCGTKEDEFYLDHSVDGNPIFPATGYLMLAWRKLAADMGKLWYSVPVIFENVQLKRALFLTQDQNTILTVKYLPLTGEFTIYENENVCVSGKMRAPGDDVLIAQHLIYENESKLSESQYSVERHDIYKELGIMGLDYGPAFQRLHKVGTNDFNEFYGECEWD</sequence>
<dbReference type="InterPro" id="IPR014031">
    <property type="entry name" value="Ketoacyl_synth_C"/>
</dbReference>
<dbReference type="Pfam" id="PF00698">
    <property type="entry name" value="Acyl_transf_1"/>
    <property type="match status" value="1"/>
</dbReference>
<dbReference type="InterPro" id="IPR014030">
    <property type="entry name" value="Ketoacyl_synth_N"/>
</dbReference>
<reference evidence="17" key="1">
    <citation type="submission" date="2020-11" db="EMBL/GenBank/DDBJ databases">
        <authorList>
            <person name="Tran Van P."/>
        </authorList>
    </citation>
    <scope>NUCLEOTIDE SEQUENCE</scope>
</reference>